<dbReference type="STRING" id="218851.A0A2G5DPS0"/>
<name>A0A2G5DPS0_AQUCA</name>
<dbReference type="InParanoid" id="A0A2G5DPS0"/>
<dbReference type="PANTHER" id="PTHR47926">
    <property type="entry name" value="PENTATRICOPEPTIDE REPEAT-CONTAINING PROTEIN"/>
    <property type="match status" value="1"/>
</dbReference>
<feature type="repeat" description="PPR" evidence="2">
    <location>
        <begin position="219"/>
        <end position="253"/>
    </location>
</feature>
<evidence type="ECO:0000256" key="1">
    <source>
        <dbReference type="ARBA" id="ARBA00022737"/>
    </source>
</evidence>
<organism evidence="3 4">
    <name type="scientific">Aquilegia coerulea</name>
    <name type="common">Rocky mountain columbine</name>
    <dbReference type="NCBI Taxonomy" id="218851"/>
    <lineage>
        <taxon>Eukaryota</taxon>
        <taxon>Viridiplantae</taxon>
        <taxon>Streptophyta</taxon>
        <taxon>Embryophyta</taxon>
        <taxon>Tracheophyta</taxon>
        <taxon>Spermatophyta</taxon>
        <taxon>Magnoliopsida</taxon>
        <taxon>Ranunculales</taxon>
        <taxon>Ranunculaceae</taxon>
        <taxon>Thalictroideae</taxon>
        <taxon>Aquilegia</taxon>
    </lineage>
</organism>
<dbReference type="PROSITE" id="PS51375">
    <property type="entry name" value="PPR"/>
    <property type="match status" value="2"/>
</dbReference>
<dbReference type="GO" id="GO:0099402">
    <property type="term" value="P:plant organ development"/>
    <property type="evidence" value="ECO:0007669"/>
    <property type="project" value="UniProtKB-ARBA"/>
</dbReference>
<dbReference type="FunFam" id="1.25.40.10:FF:000158">
    <property type="entry name" value="pentatricopeptide repeat-containing protein At2g33680"/>
    <property type="match status" value="1"/>
</dbReference>
<evidence type="ECO:0000256" key="2">
    <source>
        <dbReference type="PROSITE-ProRule" id="PRU00708"/>
    </source>
</evidence>
<dbReference type="Gene3D" id="1.25.40.10">
    <property type="entry name" value="Tetratricopeptide repeat domain"/>
    <property type="match status" value="2"/>
</dbReference>
<dbReference type="Pfam" id="PF13041">
    <property type="entry name" value="PPR_2"/>
    <property type="match status" value="1"/>
</dbReference>
<proteinExistence type="predicted"/>
<keyword evidence="4" id="KW-1185">Reference proteome</keyword>
<dbReference type="GO" id="GO:0009451">
    <property type="term" value="P:RNA modification"/>
    <property type="evidence" value="ECO:0007669"/>
    <property type="project" value="InterPro"/>
</dbReference>
<protein>
    <recommendedName>
        <fullName evidence="5">Pentacotripeptide-repeat region of PRORP domain-containing protein</fullName>
    </recommendedName>
</protein>
<dbReference type="AlphaFoldDB" id="A0A2G5DPS0"/>
<dbReference type="InterPro" id="IPR011990">
    <property type="entry name" value="TPR-like_helical_dom_sf"/>
</dbReference>
<gene>
    <name evidence="3" type="ORF">AQUCO_01600008v1</name>
</gene>
<dbReference type="NCBIfam" id="TIGR00756">
    <property type="entry name" value="PPR"/>
    <property type="match status" value="1"/>
</dbReference>
<keyword evidence="1" id="KW-0677">Repeat</keyword>
<dbReference type="GO" id="GO:0003723">
    <property type="term" value="F:RNA binding"/>
    <property type="evidence" value="ECO:0007669"/>
    <property type="project" value="InterPro"/>
</dbReference>
<reference evidence="3 4" key="1">
    <citation type="submission" date="2017-09" db="EMBL/GenBank/DDBJ databases">
        <title>WGS assembly of Aquilegia coerulea Goldsmith.</title>
        <authorList>
            <person name="Hodges S."/>
            <person name="Kramer E."/>
            <person name="Nordborg M."/>
            <person name="Tomkins J."/>
            <person name="Borevitz J."/>
            <person name="Derieg N."/>
            <person name="Yan J."/>
            <person name="Mihaltcheva S."/>
            <person name="Hayes R.D."/>
            <person name="Rokhsar D."/>
        </authorList>
    </citation>
    <scope>NUCLEOTIDE SEQUENCE [LARGE SCALE GENOMIC DNA]</scope>
    <source>
        <strain evidence="4">cv. Goldsmith</strain>
    </source>
</reference>
<sequence length="294" mass="33390">MLELEWRIKVVSEKPFVENALINMYMESSRVNYAENVFKGMSIHVRDVISWNTMITGYIWYKKHSLALALFRLMVQEQGNGILDPGILVKVMPAVVSLQQGREIHGFGLKRGYCRSNLYFSSSLLHMYAEYGAVNSAAKLFENLGNRDVVTWTAMITAYAKHGRSEDSLRLFNNMRRQGLKPNNITFTSVFITCSQAGLVEEAKEYFNCMTQEYGLMPEVHNYAALVDMLCRTGQLREALMFIEAMPVKPTAPIWGALLASCGKRCGEARMIRETMKRCRMKNVVGLSALHVTN</sequence>
<feature type="repeat" description="PPR" evidence="2">
    <location>
        <begin position="148"/>
        <end position="182"/>
    </location>
</feature>
<evidence type="ECO:0008006" key="5">
    <source>
        <dbReference type="Google" id="ProtNLM"/>
    </source>
</evidence>
<dbReference type="InterPro" id="IPR002885">
    <property type="entry name" value="PPR_rpt"/>
</dbReference>
<dbReference type="Proteomes" id="UP000230069">
    <property type="component" value="Unassembled WGS sequence"/>
</dbReference>
<dbReference type="EMBL" id="KZ305033">
    <property type="protein sequence ID" value="PIA45525.1"/>
    <property type="molecule type" value="Genomic_DNA"/>
</dbReference>
<dbReference type="OrthoDB" id="1863721at2759"/>
<evidence type="ECO:0000313" key="4">
    <source>
        <dbReference type="Proteomes" id="UP000230069"/>
    </source>
</evidence>
<accession>A0A2G5DPS0</accession>
<dbReference type="InterPro" id="IPR046960">
    <property type="entry name" value="PPR_At4g14850-like_plant"/>
</dbReference>
<evidence type="ECO:0000313" key="3">
    <source>
        <dbReference type="EMBL" id="PIA45525.1"/>
    </source>
</evidence>
<dbReference type="Pfam" id="PF01535">
    <property type="entry name" value="PPR"/>
    <property type="match status" value="2"/>
</dbReference>